<evidence type="ECO:0000256" key="1">
    <source>
        <dbReference type="SAM" id="SignalP"/>
    </source>
</evidence>
<feature type="signal peptide" evidence="1">
    <location>
        <begin position="1"/>
        <end position="33"/>
    </location>
</feature>
<dbReference type="AlphaFoldDB" id="A0A538UCP1"/>
<name>A0A538UCP1_UNCEI</name>
<evidence type="ECO:0000313" key="3">
    <source>
        <dbReference type="Proteomes" id="UP000319771"/>
    </source>
</evidence>
<dbReference type="EMBL" id="VBPB01000058">
    <property type="protein sequence ID" value="TMQ73587.1"/>
    <property type="molecule type" value="Genomic_DNA"/>
</dbReference>
<keyword evidence="1" id="KW-0732">Signal</keyword>
<feature type="chain" id="PRO_5022090723" evidence="1">
    <location>
        <begin position="34"/>
        <end position="324"/>
    </location>
</feature>
<dbReference type="SUPFAM" id="SSF52317">
    <property type="entry name" value="Class I glutamine amidotransferase-like"/>
    <property type="match status" value="1"/>
</dbReference>
<reference evidence="2 3" key="1">
    <citation type="journal article" date="2019" name="Nat. Microbiol.">
        <title>Mediterranean grassland soil C-N compound turnover is dependent on rainfall and depth, and is mediated by genomically divergent microorganisms.</title>
        <authorList>
            <person name="Diamond S."/>
            <person name="Andeer P.F."/>
            <person name="Li Z."/>
            <person name="Crits-Christoph A."/>
            <person name="Burstein D."/>
            <person name="Anantharaman K."/>
            <person name="Lane K.R."/>
            <person name="Thomas B.C."/>
            <person name="Pan C."/>
            <person name="Northen T.R."/>
            <person name="Banfield J.F."/>
        </authorList>
    </citation>
    <scope>NUCLEOTIDE SEQUENCE [LARGE SCALE GENOMIC DNA]</scope>
    <source>
        <strain evidence="2">WS_11</strain>
    </source>
</reference>
<dbReference type="Proteomes" id="UP000319771">
    <property type="component" value="Unassembled WGS sequence"/>
</dbReference>
<accession>A0A538UCP1</accession>
<evidence type="ECO:0000313" key="2">
    <source>
        <dbReference type="EMBL" id="TMQ73587.1"/>
    </source>
</evidence>
<comment type="caution">
    <text evidence="2">The sequence shown here is derived from an EMBL/GenBank/DDBJ whole genome shotgun (WGS) entry which is preliminary data.</text>
</comment>
<sequence>MPGPARPTASSPLAWLLAALCAASLVRPCPAAAQQVADSTFDTSVAHPAFTARHPKVLFDEAHHNFHTSTGRYKVFAELIAHDGCLVTPNRAAFSAASLAGYQVLVISNALGGERMQDSTASNPAFTDPECDAVRDWVRAGGSLLLIADHAPMGAAARGMAARFGVDMRNGVTVDTVAANHAQGNPTLIYYSRANGLIGDHAITRGRDSTERVSQVIAFTGQSLKGPEGSVAFLPLAPTALDLIAPSLQAAVTMTPDQGVSAAGRAQGIAFAFGQGRVVVTGEAGMLSAQLAGPSRFKMGMNYPGIDNRQLALNIVRWLAGLLD</sequence>
<dbReference type="Gene3D" id="3.40.50.880">
    <property type="match status" value="1"/>
</dbReference>
<protein>
    <submittedName>
        <fullName evidence="2">DUF4350 domain-containing protein</fullName>
    </submittedName>
</protein>
<dbReference type="InterPro" id="IPR029062">
    <property type="entry name" value="Class_I_gatase-like"/>
</dbReference>
<proteinExistence type="predicted"/>
<organism evidence="2 3">
    <name type="scientific">Eiseniibacteriota bacterium</name>
    <dbReference type="NCBI Taxonomy" id="2212470"/>
    <lineage>
        <taxon>Bacteria</taxon>
        <taxon>Candidatus Eiseniibacteriota</taxon>
    </lineage>
</organism>
<gene>
    <name evidence="2" type="ORF">E6K81_04015</name>
</gene>